<evidence type="ECO:0000313" key="8">
    <source>
        <dbReference type="EMBL" id="KAK0620708.1"/>
    </source>
</evidence>
<feature type="transmembrane region" description="Helical" evidence="6">
    <location>
        <begin position="48"/>
        <end position="68"/>
    </location>
</feature>
<keyword evidence="2 6" id="KW-0812">Transmembrane</keyword>
<feature type="domain" description="G-protein coupled receptors family 2 profile 2" evidence="7">
    <location>
        <begin position="14"/>
        <end position="188"/>
    </location>
</feature>
<sequence>MAASTLTEDQVRALVILERVGGSLSLCAVIVVIAFFVLLPRLRTVPNTFVLFAVIANSFSAIASIVAYDGIHQGQTSPLCQLQGFLFQMFTQSDAWWCLAMAINILLVYFHDADLHSLRKWGWLYCLTCFGGPFGIALMCLLVTESGKSRVFGNAGTWCWISDDWSSLRIYTCYMIVWTCLLTSLVIYATIGIRTHLKPSKPGHPEASHSRHPSSLSSPGMTAFLISATPNRSPSPSIYNPSIHETLDRSTDDDAMKRDYLHTAVLFTLSVAAAWTLTSIHRVYEIVHSESPLGLHVISAIVIPLQGTFTASVFFFANWTTLRRKMANRKLVGAPPKRRAKPTRQGKSVYSMWRDASPASRRRDSWDFLDIGIEGGRSSSQGPSREMV</sequence>
<dbReference type="GO" id="GO:0007189">
    <property type="term" value="P:adenylate cyclase-activating G protein-coupled receptor signaling pathway"/>
    <property type="evidence" value="ECO:0007669"/>
    <property type="project" value="TreeGrafter"/>
</dbReference>
<evidence type="ECO:0000256" key="5">
    <source>
        <dbReference type="SAM" id="MobiDB-lite"/>
    </source>
</evidence>
<dbReference type="PANTHER" id="PTHR23112">
    <property type="entry name" value="G PROTEIN-COUPLED RECEPTOR 157-RELATED"/>
    <property type="match status" value="1"/>
</dbReference>
<dbReference type="InterPro" id="IPR017981">
    <property type="entry name" value="GPCR_2-like_7TM"/>
</dbReference>
<evidence type="ECO:0000313" key="9">
    <source>
        <dbReference type="Proteomes" id="UP001175000"/>
    </source>
</evidence>
<organism evidence="8 9">
    <name type="scientific">Immersiella caudata</name>
    <dbReference type="NCBI Taxonomy" id="314043"/>
    <lineage>
        <taxon>Eukaryota</taxon>
        <taxon>Fungi</taxon>
        <taxon>Dikarya</taxon>
        <taxon>Ascomycota</taxon>
        <taxon>Pezizomycotina</taxon>
        <taxon>Sordariomycetes</taxon>
        <taxon>Sordariomycetidae</taxon>
        <taxon>Sordariales</taxon>
        <taxon>Lasiosphaeriaceae</taxon>
        <taxon>Immersiella</taxon>
    </lineage>
</organism>
<keyword evidence="9" id="KW-1185">Reference proteome</keyword>
<keyword evidence="4 6" id="KW-0472">Membrane</keyword>
<feature type="transmembrane region" description="Helical" evidence="6">
    <location>
        <begin position="94"/>
        <end position="110"/>
    </location>
</feature>
<dbReference type="PANTHER" id="PTHR23112:SF0">
    <property type="entry name" value="TRANSMEMBRANE PROTEIN 116"/>
    <property type="match status" value="1"/>
</dbReference>
<dbReference type="GO" id="GO:0007166">
    <property type="term" value="P:cell surface receptor signaling pathway"/>
    <property type="evidence" value="ECO:0007669"/>
    <property type="project" value="InterPro"/>
</dbReference>
<dbReference type="Pfam" id="PF00002">
    <property type="entry name" value="7tm_2"/>
    <property type="match status" value="1"/>
</dbReference>
<protein>
    <recommendedName>
        <fullName evidence="7">G-protein coupled receptors family 2 profile 2 domain-containing protein</fullName>
    </recommendedName>
</protein>
<feature type="transmembrane region" description="Helical" evidence="6">
    <location>
        <begin position="20"/>
        <end position="39"/>
    </location>
</feature>
<feature type="transmembrane region" description="Helical" evidence="6">
    <location>
        <begin position="122"/>
        <end position="144"/>
    </location>
</feature>
<dbReference type="GO" id="GO:0005886">
    <property type="term" value="C:plasma membrane"/>
    <property type="evidence" value="ECO:0007669"/>
    <property type="project" value="TreeGrafter"/>
</dbReference>
<feature type="transmembrane region" description="Helical" evidence="6">
    <location>
        <begin position="297"/>
        <end position="320"/>
    </location>
</feature>
<dbReference type="InterPro" id="IPR000832">
    <property type="entry name" value="GPCR_2_secretin-like"/>
</dbReference>
<dbReference type="Proteomes" id="UP001175000">
    <property type="component" value="Unassembled WGS sequence"/>
</dbReference>
<evidence type="ECO:0000256" key="6">
    <source>
        <dbReference type="SAM" id="Phobius"/>
    </source>
</evidence>
<comment type="caution">
    <text evidence="8">The sequence shown here is derived from an EMBL/GenBank/DDBJ whole genome shotgun (WGS) entry which is preliminary data.</text>
</comment>
<evidence type="ECO:0000256" key="2">
    <source>
        <dbReference type="ARBA" id="ARBA00022692"/>
    </source>
</evidence>
<feature type="transmembrane region" description="Helical" evidence="6">
    <location>
        <begin position="259"/>
        <end position="277"/>
    </location>
</feature>
<evidence type="ECO:0000256" key="4">
    <source>
        <dbReference type="ARBA" id="ARBA00023136"/>
    </source>
</evidence>
<reference evidence="8" key="1">
    <citation type="submission" date="2023-06" db="EMBL/GenBank/DDBJ databases">
        <title>Genome-scale phylogeny and comparative genomics of the fungal order Sordariales.</title>
        <authorList>
            <consortium name="Lawrence Berkeley National Laboratory"/>
            <person name="Hensen N."/>
            <person name="Bonometti L."/>
            <person name="Westerberg I."/>
            <person name="Brannstrom I.O."/>
            <person name="Guillou S."/>
            <person name="Cros-Aarteil S."/>
            <person name="Calhoun S."/>
            <person name="Haridas S."/>
            <person name="Kuo A."/>
            <person name="Mondo S."/>
            <person name="Pangilinan J."/>
            <person name="Riley R."/>
            <person name="Labutti K."/>
            <person name="Andreopoulos B."/>
            <person name="Lipzen A."/>
            <person name="Chen C."/>
            <person name="Yanf M."/>
            <person name="Daum C."/>
            <person name="Ng V."/>
            <person name="Clum A."/>
            <person name="Steindorff A."/>
            <person name="Ohm R."/>
            <person name="Martin F."/>
            <person name="Silar P."/>
            <person name="Natvig D."/>
            <person name="Lalanne C."/>
            <person name="Gautier V."/>
            <person name="Ament-Velasquez S.L."/>
            <person name="Kruys A."/>
            <person name="Hutchinson M.I."/>
            <person name="Powell A.J."/>
            <person name="Barry K."/>
            <person name="Miller A.N."/>
            <person name="Grigoriev I.V."/>
            <person name="Debuchy R."/>
            <person name="Gladieux P."/>
            <person name="Thoren M.H."/>
            <person name="Johannesson H."/>
        </authorList>
    </citation>
    <scope>NUCLEOTIDE SEQUENCE</scope>
    <source>
        <strain evidence="8">CBS 606.72</strain>
    </source>
</reference>
<gene>
    <name evidence="8" type="ORF">B0T14DRAFT_431285</name>
</gene>
<comment type="subcellular location">
    <subcellularLocation>
        <location evidence="1">Membrane</location>
        <topology evidence="1">Multi-pass membrane protein</topology>
    </subcellularLocation>
</comment>
<dbReference type="SUPFAM" id="SSF81321">
    <property type="entry name" value="Family A G protein-coupled receptor-like"/>
    <property type="match status" value="1"/>
</dbReference>
<evidence type="ECO:0000256" key="1">
    <source>
        <dbReference type="ARBA" id="ARBA00004141"/>
    </source>
</evidence>
<dbReference type="AlphaFoldDB" id="A0AA40C140"/>
<keyword evidence="3 6" id="KW-1133">Transmembrane helix</keyword>
<accession>A0AA40C140</accession>
<name>A0AA40C140_9PEZI</name>
<feature type="transmembrane region" description="Helical" evidence="6">
    <location>
        <begin position="168"/>
        <end position="191"/>
    </location>
</feature>
<feature type="region of interest" description="Disordered" evidence="5">
    <location>
        <begin position="333"/>
        <end position="362"/>
    </location>
</feature>
<evidence type="ECO:0000256" key="3">
    <source>
        <dbReference type="ARBA" id="ARBA00022989"/>
    </source>
</evidence>
<evidence type="ECO:0000259" key="7">
    <source>
        <dbReference type="PROSITE" id="PS50261"/>
    </source>
</evidence>
<dbReference type="Gene3D" id="1.20.1070.10">
    <property type="entry name" value="Rhodopsin 7-helix transmembrane proteins"/>
    <property type="match status" value="1"/>
</dbReference>
<proteinExistence type="predicted"/>
<dbReference type="EMBL" id="JAULSU010000004">
    <property type="protein sequence ID" value="KAK0620708.1"/>
    <property type="molecule type" value="Genomic_DNA"/>
</dbReference>
<dbReference type="GO" id="GO:0004930">
    <property type="term" value="F:G protein-coupled receptor activity"/>
    <property type="evidence" value="ECO:0007669"/>
    <property type="project" value="InterPro"/>
</dbReference>
<dbReference type="PROSITE" id="PS50261">
    <property type="entry name" value="G_PROTEIN_RECEP_F2_4"/>
    <property type="match status" value="1"/>
</dbReference>